<organism evidence="3">
    <name type="scientific">Rhizophagus irregularis (strain DAOM 181602 / DAOM 197198 / MUCL 43194)</name>
    <name type="common">Arbuscular mycorrhizal fungus</name>
    <name type="synonym">Glomus intraradices</name>
    <dbReference type="NCBI Taxonomy" id="747089"/>
    <lineage>
        <taxon>Eukaryota</taxon>
        <taxon>Fungi</taxon>
        <taxon>Fungi incertae sedis</taxon>
        <taxon>Mucoromycota</taxon>
        <taxon>Glomeromycotina</taxon>
        <taxon>Glomeromycetes</taxon>
        <taxon>Glomerales</taxon>
        <taxon>Glomeraceae</taxon>
        <taxon>Rhizophagus</taxon>
    </lineage>
</organism>
<dbReference type="InterPro" id="IPR016093">
    <property type="entry name" value="MIR_motif"/>
</dbReference>
<gene>
    <name evidence="3" type="ORF">GLOINDRAFT_27867</name>
</gene>
<keyword evidence="2" id="KW-0677">Repeat</keyword>
<evidence type="ECO:0000256" key="1">
    <source>
        <dbReference type="ARBA" id="ARBA00022729"/>
    </source>
</evidence>
<dbReference type="AlphaFoldDB" id="U9U866"/>
<dbReference type="PROSITE" id="PS50919">
    <property type="entry name" value="MIR"/>
    <property type="match status" value="1"/>
</dbReference>
<dbReference type="EMBL" id="KI285601">
    <property type="protein sequence ID" value="ESA11806.1"/>
    <property type="molecule type" value="Genomic_DNA"/>
</dbReference>
<dbReference type="PANTHER" id="PTHR46809">
    <property type="entry name" value="STROMAL CELL-DERIVED FACTOR 2-LIKE PROTEIN"/>
    <property type="match status" value="1"/>
</dbReference>
<dbReference type="SMART" id="SM00472">
    <property type="entry name" value="MIR"/>
    <property type="match status" value="1"/>
</dbReference>
<dbReference type="InterPro" id="IPR036300">
    <property type="entry name" value="MIR_dom_sf"/>
</dbReference>
<evidence type="ECO:0000313" key="3">
    <source>
        <dbReference type="EMBL" id="ESA11806.1"/>
    </source>
</evidence>
<dbReference type="VEuPathDB" id="FungiDB:RhiirFUN_012157"/>
<dbReference type="CDD" id="cd23263">
    <property type="entry name" value="beta-trefoil_MIR"/>
    <property type="match status" value="1"/>
</dbReference>
<dbReference type="SUPFAM" id="SSF82109">
    <property type="entry name" value="MIR domain"/>
    <property type="match status" value="1"/>
</dbReference>
<name>U9U866_RHIID</name>
<keyword evidence="1" id="KW-0732">Signal</keyword>
<reference evidence="3" key="1">
    <citation type="submission" date="2013-07" db="EMBL/GenBank/DDBJ databases">
        <title>The genome of an arbuscular mycorrhizal fungus provides insights into the evolution of the oldest plant symbiosis.</title>
        <authorList>
            <consortium name="DOE Joint Genome Institute"/>
            <person name="Tisserant E."/>
            <person name="Malbreil M."/>
            <person name="Kuo A."/>
            <person name="Kohler A."/>
            <person name="Symeonidi A."/>
            <person name="Balestrini R."/>
            <person name="Charron P."/>
            <person name="Duensing N."/>
            <person name="Frei-dit-Frey N."/>
            <person name="Gianinazzi-Pearson V."/>
            <person name="Gilbert B."/>
            <person name="Handa Y."/>
            <person name="Hijri M."/>
            <person name="Kaul R."/>
            <person name="Kawaguchi M."/>
            <person name="Krajinski F."/>
            <person name="Lammers P."/>
            <person name="Lapierre D."/>
            <person name="Masclaux F.G."/>
            <person name="Murat C."/>
            <person name="Morin E."/>
            <person name="Ndikumana S."/>
            <person name="Pagni M."/>
            <person name="Petitpierre D."/>
            <person name="Requena N."/>
            <person name="Rosikiewicz P."/>
            <person name="Riley R."/>
            <person name="Saito K."/>
            <person name="San Clemente H."/>
            <person name="Shapiro H."/>
            <person name="van Tuinen D."/>
            <person name="Becard G."/>
            <person name="Bonfante P."/>
            <person name="Paszkowski U."/>
            <person name="Shachar-Hill Y."/>
            <person name="Young J.P."/>
            <person name="Sanders I.R."/>
            <person name="Henrissat B."/>
            <person name="Rensing S.A."/>
            <person name="Grigoriev I.V."/>
            <person name="Corradi N."/>
            <person name="Roux C."/>
            <person name="Martin F."/>
        </authorList>
    </citation>
    <scope>NUCLEOTIDE SEQUENCE</scope>
    <source>
        <strain evidence="3">DAOM 197198</strain>
    </source>
</reference>
<protein>
    <submittedName>
        <fullName evidence="3">Uncharacterized protein</fullName>
    </submittedName>
</protein>
<dbReference type="HOGENOM" id="CLU_047744_1_0_1"/>
<dbReference type="Gene3D" id="2.80.10.50">
    <property type="match status" value="1"/>
</dbReference>
<evidence type="ECO:0000256" key="2">
    <source>
        <dbReference type="ARBA" id="ARBA00022737"/>
    </source>
</evidence>
<accession>U9U866</accession>
<dbReference type="PANTHER" id="PTHR46809:SF2">
    <property type="entry name" value="GH21273P"/>
    <property type="match status" value="1"/>
</dbReference>
<proteinExistence type="predicted"/>
<sequence>MEIPKYNGTCHPNEYVKQMRAYCKINRITSELDILELCILMINSSIYIPEDIYNLDKLIKVLSSHPTFSIFKDSCKKKLQVMKYIPEKEGNYTATFLADFRSLCNDAEIYDHKEIKNLLFNTYYSSNEFPRNEFSRNEFLKSVNGVNSKDKIFKAFSDVFFDELKVVKYGSLITLRHVLTGKYLSSCKMKYETGSKQQLVFAGERTNEKSKFSWLLNSCNSYQTDKIFYGDDIYLTNKATGHELYIERFYKSPTGFTEVHCRSDYYYSALRCNTTKHNNTPYVKTGDIITLRSSDFSSDYSNETENFDYPDNYILSSHNSRFGIGNRTFQEVVGHKGRFTENDEWQIEFIENNYNI</sequence>